<dbReference type="AlphaFoldDB" id="A0A8X6SLR1"/>
<gene>
    <name evidence="2" type="primary">NCL1_42224</name>
    <name evidence="2" type="ORF">TNCV_2991611</name>
</gene>
<feature type="region of interest" description="Disordered" evidence="1">
    <location>
        <begin position="89"/>
        <end position="124"/>
    </location>
</feature>
<evidence type="ECO:0000256" key="1">
    <source>
        <dbReference type="SAM" id="MobiDB-lite"/>
    </source>
</evidence>
<proteinExistence type="predicted"/>
<dbReference type="Proteomes" id="UP000887159">
    <property type="component" value="Unassembled WGS sequence"/>
</dbReference>
<feature type="compositionally biased region" description="Low complexity" evidence="1">
    <location>
        <begin position="30"/>
        <end position="47"/>
    </location>
</feature>
<sequence>MPTVSTSSSSTQAQLLPSTSSARLIAPISAAAAPDNSLNTSTSSLSTETCSAPITSNKFSALSTEVHPSVPLPESASNSKPSNICEISQGVKQNSKNRRKHAKVQKPEIEIKRSPHNPNKSYVHYTSEDEDMIVYDVEEDEKFKETIKYDYLHLMTPNKYKKKSLK</sequence>
<evidence type="ECO:0000313" key="2">
    <source>
        <dbReference type="EMBL" id="GFY09243.1"/>
    </source>
</evidence>
<feature type="region of interest" description="Disordered" evidence="1">
    <location>
        <begin position="30"/>
        <end position="50"/>
    </location>
</feature>
<comment type="caution">
    <text evidence="2">The sequence shown here is derived from an EMBL/GenBank/DDBJ whole genome shotgun (WGS) entry which is preliminary data.</text>
</comment>
<accession>A0A8X6SLR1</accession>
<evidence type="ECO:0000313" key="3">
    <source>
        <dbReference type="Proteomes" id="UP000887159"/>
    </source>
</evidence>
<feature type="compositionally biased region" description="Basic residues" evidence="1">
    <location>
        <begin position="95"/>
        <end position="104"/>
    </location>
</feature>
<protein>
    <submittedName>
        <fullName evidence="2">Uncharacterized protein</fullName>
    </submittedName>
</protein>
<organism evidence="2 3">
    <name type="scientific">Trichonephila clavipes</name>
    <name type="common">Golden silk orbweaver</name>
    <name type="synonym">Nephila clavipes</name>
    <dbReference type="NCBI Taxonomy" id="2585209"/>
    <lineage>
        <taxon>Eukaryota</taxon>
        <taxon>Metazoa</taxon>
        <taxon>Ecdysozoa</taxon>
        <taxon>Arthropoda</taxon>
        <taxon>Chelicerata</taxon>
        <taxon>Arachnida</taxon>
        <taxon>Araneae</taxon>
        <taxon>Araneomorphae</taxon>
        <taxon>Entelegynae</taxon>
        <taxon>Araneoidea</taxon>
        <taxon>Nephilidae</taxon>
        <taxon>Trichonephila</taxon>
    </lineage>
</organism>
<name>A0A8X6SLR1_TRICX</name>
<keyword evidence="3" id="KW-1185">Reference proteome</keyword>
<dbReference type="EMBL" id="BMAU01021287">
    <property type="protein sequence ID" value="GFY09243.1"/>
    <property type="molecule type" value="Genomic_DNA"/>
</dbReference>
<reference evidence="2" key="1">
    <citation type="submission" date="2020-08" db="EMBL/GenBank/DDBJ databases">
        <title>Multicomponent nature underlies the extraordinary mechanical properties of spider dragline silk.</title>
        <authorList>
            <person name="Kono N."/>
            <person name="Nakamura H."/>
            <person name="Mori M."/>
            <person name="Yoshida Y."/>
            <person name="Ohtoshi R."/>
            <person name="Malay A.D."/>
            <person name="Moran D.A.P."/>
            <person name="Tomita M."/>
            <person name="Numata K."/>
            <person name="Arakawa K."/>
        </authorList>
    </citation>
    <scope>NUCLEOTIDE SEQUENCE</scope>
</reference>